<dbReference type="Proteomes" id="UP001430356">
    <property type="component" value="Unassembled WGS sequence"/>
</dbReference>
<gene>
    <name evidence="2" type="ORF">NESM_000917400</name>
</gene>
<dbReference type="PANTHER" id="PTHR48007">
    <property type="entry name" value="LEUCINE-RICH REPEAT RECEPTOR-LIKE PROTEIN KINASE PXC1"/>
    <property type="match status" value="1"/>
</dbReference>
<dbReference type="Pfam" id="PF00069">
    <property type="entry name" value="Pkinase"/>
    <property type="match status" value="1"/>
</dbReference>
<evidence type="ECO:0000313" key="3">
    <source>
        <dbReference type="Proteomes" id="UP001430356"/>
    </source>
</evidence>
<evidence type="ECO:0000313" key="2">
    <source>
        <dbReference type="EMBL" id="KAK7199429.1"/>
    </source>
</evidence>
<evidence type="ECO:0000259" key="1">
    <source>
        <dbReference type="PROSITE" id="PS50011"/>
    </source>
</evidence>
<dbReference type="SUPFAM" id="SSF56112">
    <property type="entry name" value="Protein kinase-like (PK-like)"/>
    <property type="match status" value="1"/>
</dbReference>
<protein>
    <submittedName>
        <fullName evidence="2">Protein tyrosine kinase/Protein kinase domain containing protein</fullName>
    </submittedName>
</protein>
<feature type="domain" description="Protein kinase" evidence="1">
    <location>
        <begin position="1"/>
        <end position="192"/>
    </location>
</feature>
<dbReference type="InterPro" id="IPR046959">
    <property type="entry name" value="PRK1-6/SRF4-like"/>
</dbReference>
<dbReference type="AlphaFoldDB" id="A0AAW0F1I0"/>
<keyword evidence="2" id="KW-0808">Transferase</keyword>
<name>A0AAW0F1I0_9TRYP</name>
<organism evidence="2 3">
    <name type="scientific">Novymonas esmeraldas</name>
    <dbReference type="NCBI Taxonomy" id="1808958"/>
    <lineage>
        <taxon>Eukaryota</taxon>
        <taxon>Discoba</taxon>
        <taxon>Euglenozoa</taxon>
        <taxon>Kinetoplastea</taxon>
        <taxon>Metakinetoplastina</taxon>
        <taxon>Trypanosomatida</taxon>
        <taxon>Trypanosomatidae</taxon>
        <taxon>Novymonas</taxon>
    </lineage>
</organism>
<dbReference type="PANTHER" id="PTHR48007:SF4">
    <property type="entry name" value="LEUCINE-RICH REPEAT RECEPTOR-LIKE PROTEIN KINASE PXC1"/>
    <property type="match status" value="1"/>
</dbReference>
<keyword evidence="3" id="KW-1185">Reference proteome</keyword>
<accession>A0AAW0F1I0</accession>
<proteinExistence type="predicted"/>
<dbReference type="Gene3D" id="1.10.510.10">
    <property type="entry name" value="Transferase(Phosphotransferase) domain 1"/>
    <property type="match status" value="1"/>
</dbReference>
<sequence length="210" mass="23215">MLHRYGSPAKKATAIRFALGILRGLHCLHVNGLVHGSVRPENVLVCADGRCRLKGYWTDHALAHRVLSIPRTCYVSPEMAAGLSPTPASDVFCHGLVVLWLMTRQLPWVWAPVVGEGPQRSPESLTQVARAGGQVFYDLVAQRCVTTAESRLDAADMCGYAKEGRRLVKACLAWYPEDRVSVSAVLRRLDRLADGYEVVVDESETTTSRW</sequence>
<dbReference type="GO" id="GO:0005524">
    <property type="term" value="F:ATP binding"/>
    <property type="evidence" value="ECO:0007669"/>
    <property type="project" value="InterPro"/>
</dbReference>
<dbReference type="InterPro" id="IPR011009">
    <property type="entry name" value="Kinase-like_dom_sf"/>
</dbReference>
<keyword evidence="2" id="KW-0418">Kinase</keyword>
<comment type="caution">
    <text evidence="2">The sequence shown here is derived from an EMBL/GenBank/DDBJ whole genome shotgun (WGS) entry which is preliminary data.</text>
</comment>
<dbReference type="InterPro" id="IPR000719">
    <property type="entry name" value="Prot_kinase_dom"/>
</dbReference>
<dbReference type="EMBL" id="JAECZO010000366">
    <property type="protein sequence ID" value="KAK7199429.1"/>
    <property type="molecule type" value="Genomic_DNA"/>
</dbReference>
<reference evidence="2 3" key="1">
    <citation type="journal article" date="2021" name="MBio">
        <title>A New Model Trypanosomatid, Novymonas esmeraldas: Genomic Perception of Its 'Candidatus Pandoraea novymonadis' Endosymbiont.</title>
        <authorList>
            <person name="Zakharova A."/>
            <person name="Saura A."/>
            <person name="Butenko A."/>
            <person name="Podesvova L."/>
            <person name="Warmusova S."/>
            <person name="Kostygov A.Y."/>
            <person name="Nenarokova A."/>
            <person name="Lukes J."/>
            <person name="Opperdoes F.R."/>
            <person name="Yurchenko V."/>
        </authorList>
    </citation>
    <scope>NUCLEOTIDE SEQUENCE [LARGE SCALE GENOMIC DNA]</scope>
    <source>
        <strain evidence="2 3">E262AT.01</strain>
    </source>
</reference>
<dbReference type="GO" id="GO:0004672">
    <property type="term" value="F:protein kinase activity"/>
    <property type="evidence" value="ECO:0007669"/>
    <property type="project" value="InterPro"/>
</dbReference>
<dbReference type="PROSITE" id="PS50011">
    <property type="entry name" value="PROTEIN_KINASE_DOM"/>
    <property type="match status" value="1"/>
</dbReference>